<dbReference type="Pfam" id="PF00008">
    <property type="entry name" value="EGF"/>
    <property type="match status" value="6"/>
</dbReference>
<keyword evidence="4 6" id="KW-1015">Disulfide bond</keyword>
<evidence type="ECO:0000256" key="7">
    <source>
        <dbReference type="SAM" id="SignalP"/>
    </source>
</evidence>
<dbReference type="FunFam" id="2.10.25.10:FF:000173">
    <property type="entry name" value="Neurogenic locus notch protein 2"/>
    <property type="match status" value="5"/>
</dbReference>
<dbReference type="GO" id="GO:0005509">
    <property type="term" value="F:calcium ion binding"/>
    <property type="evidence" value="ECO:0007669"/>
    <property type="project" value="InterPro"/>
</dbReference>
<dbReference type="AlphaFoldDB" id="A0AAD9QHC0"/>
<feature type="disulfide bond" evidence="6">
    <location>
        <begin position="374"/>
        <end position="383"/>
    </location>
</feature>
<feature type="domain" description="EGF-like" evidence="8">
    <location>
        <begin position="839"/>
        <end position="876"/>
    </location>
</feature>
<evidence type="ECO:0000256" key="5">
    <source>
        <dbReference type="ARBA" id="ARBA00023180"/>
    </source>
</evidence>
<dbReference type="PANTHER" id="PTHR36191:SF4">
    <property type="entry name" value="VWFD DOMAIN-CONTAINING PROTEIN"/>
    <property type="match status" value="1"/>
</dbReference>
<feature type="signal peptide" evidence="7">
    <location>
        <begin position="1"/>
        <end position="20"/>
    </location>
</feature>
<keyword evidence="2 7" id="KW-0732">Signal</keyword>
<feature type="domain" description="EGF-like" evidence="8">
    <location>
        <begin position="347"/>
        <end position="384"/>
    </location>
</feature>
<evidence type="ECO:0000259" key="8">
    <source>
        <dbReference type="PROSITE" id="PS50026"/>
    </source>
</evidence>
<dbReference type="PROSITE" id="PS01186">
    <property type="entry name" value="EGF_2"/>
    <property type="match status" value="6"/>
</dbReference>
<evidence type="ECO:0000256" key="3">
    <source>
        <dbReference type="ARBA" id="ARBA00022737"/>
    </source>
</evidence>
<evidence type="ECO:0000256" key="6">
    <source>
        <dbReference type="PROSITE-ProRule" id="PRU00076"/>
    </source>
</evidence>
<accession>A0AAD9QHC0</accession>
<protein>
    <submittedName>
        <fullName evidence="9">Uromodulin</fullName>
    </submittedName>
</protein>
<evidence type="ECO:0000313" key="9">
    <source>
        <dbReference type="EMBL" id="KAK2561292.1"/>
    </source>
</evidence>
<feature type="disulfide bond" evidence="6">
    <location>
        <begin position="211"/>
        <end position="220"/>
    </location>
</feature>
<dbReference type="PANTHER" id="PTHR36191">
    <property type="entry name" value="ENDO/EXONUCLEASE/PHOSPHATASE DOMAIN-CONTAINING PROTEIN-RELATED"/>
    <property type="match status" value="1"/>
</dbReference>
<feature type="domain" description="EGF-like" evidence="8">
    <location>
        <begin position="21"/>
        <end position="58"/>
    </location>
</feature>
<dbReference type="InterPro" id="IPR057774">
    <property type="entry name" value="D8C_UMOD/GP2/OIT3-like"/>
</dbReference>
<dbReference type="InterPro" id="IPR001881">
    <property type="entry name" value="EGF-like_Ca-bd_dom"/>
</dbReference>
<dbReference type="PROSITE" id="PS00022">
    <property type="entry name" value="EGF_1"/>
    <property type="match status" value="6"/>
</dbReference>
<dbReference type="PROSITE" id="PS50026">
    <property type="entry name" value="EGF_3"/>
    <property type="match status" value="6"/>
</dbReference>
<dbReference type="Pfam" id="PF23283">
    <property type="entry name" value="D8C_UMOD"/>
    <property type="match status" value="5"/>
</dbReference>
<keyword evidence="5" id="KW-0325">Glycoprotein</keyword>
<proteinExistence type="predicted"/>
<dbReference type="Gene3D" id="2.10.25.10">
    <property type="entry name" value="Laminin"/>
    <property type="match status" value="6"/>
</dbReference>
<keyword evidence="3" id="KW-0677">Repeat</keyword>
<dbReference type="InterPro" id="IPR000152">
    <property type="entry name" value="EGF-type_Asp/Asn_hydroxyl_site"/>
</dbReference>
<dbReference type="FunFam" id="2.10.25.10:FF:000151">
    <property type="entry name" value="FAT atypical cadherin 4"/>
    <property type="match status" value="1"/>
</dbReference>
<feature type="chain" id="PRO_5041905709" evidence="7">
    <location>
        <begin position="21"/>
        <end position="882"/>
    </location>
</feature>
<keyword evidence="10" id="KW-1185">Reference proteome</keyword>
<gene>
    <name evidence="9" type="ORF">P5673_015775</name>
</gene>
<reference evidence="9" key="2">
    <citation type="journal article" date="2023" name="Science">
        <title>Genomic signatures of disease resistance in endangered staghorn corals.</title>
        <authorList>
            <person name="Vollmer S.V."/>
            <person name="Selwyn J.D."/>
            <person name="Despard B.A."/>
            <person name="Roesel C.L."/>
        </authorList>
    </citation>
    <scope>NUCLEOTIDE SEQUENCE</scope>
    <source>
        <strain evidence="9">K2</strain>
    </source>
</reference>
<dbReference type="PROSITE" id="PS00010">
    <property type="entry name" value="ASX_HYDROXYL"/>
    <property type="match status" value="6"/>
</dbReference>
<comment type="caution">
    <text evidence="6">Lacks conserved residue(s) required for the propagation of feature annotation.</text>
</comment>
<dbReference type="SMART" id="SM00179">
    <property type="entry name" value="EGF_CA"/>
    <property type="match status" value="6"/>
</dbReference>
<dbReference type="InterPro" id="IPR000742">
    <property type="entry name" value="EGF"/>
</dbReference>
<dbReference type="CDD" id="cd00054">
    <property type="entry name" value="EGF_CA"/>
    <property type="match status" value="6"/>
</dbReference>
<comment type="caution">
    <text evidence="9">The sequence shown here is derived from an EMBL/GenBank/DDBJ whole genome shotgun (WGS) entry which is preliminary data.</text>
</comment>
<evidence type="ECO:0000256" key="2">
    <source>
        <dbReference type="ARBA" id="ARBA00022729"/>
    </source>
</evidence>
<dbReference type="EMBL" id="JARQWQ010000033">
    <property type="protein sequence ID" value="KAK2561292.1"/>
    <property type="molecule type" value="Genomic_DNA"/>
</dbReference>
<feature type="disulfide bond" evidence="6">
    <location>
        <begin position="700"/>
        <end position="709"/>
    </location>
</feature>
<keyword evidence="1 6" id="KW-0245">EGF-like domain</keyword>
<sequence length="882" mass="97780">MELNIKWMLIFLPFLTNAKTSQDPCKASKPCKSNATCANSNGDYRCICKPGYQGKNCGQVFNACRNYVSLSDRERAAGVHRGNTLKCDQKDLDVKWYRFLGAAGTQMPTSCVPKHHCGTHAPGWLAGSRPTRLGQVVNARVCFHWGSNCCNWNANIQIKRCNGFYVYKLVKTPVCWLRYCGNAGFDPCKASKPCKNNATCANSNGDYRCICKPGYQGKNCEQVFDACRHYVSLSDRERAAGVHRGNTLKCDQKDLDVKWYRFLGAAGTQMPTSCVPKHHCGTHAPGWLAGSRPTRLGQVVNARVCFHWGSNCCNWNANIQIKRCNGFYVYKLVKTPVCWLRYCGNAGFDPCKASKPCKSNATCANSNGDYRCICKPGYQGKNCGQVFNACRNYVSLSDRERAAGVHRGNTLKCDQKDLDVKWYRFLGAAGTQMPTSCVPKHHCGTHAPGWLAGSRPTRLGQVVNARVCFHWGSNCCNWNANIQIKRCNGFYVYKLAKTPVCWLRYCGNAGFDPCKASKPCKNNATCANSNGDYRCICKPGYQGKNCEQVFDACRHYVSLSDRERAAGVHRGNTLKCDQKDLDVKWYRFLGAAGTQMPTSCVPKHHCGTHAPGWLAGSRPTRLGQVVNARVCFHWGSNCCNWNANIQIKRCNGFYVYKLVKTPVCWLRYCGNAGFDPCKASKPCKNNATCANNNGDYRCICKPGYQGKNCDQAIDGCVVYKVLNEKNRAAGYNGSLANCDQGALITPAWYRFSEDAGVKMADSCVQKSHCGTHAPGWFNGSLPSNVGETVVGTVCFHWSSSCCKWSVKIRVKKCNGSYYVYELERTPVCHLRYCGNSGLAINECAISKPCKNNAICFDLLNGYRCQCRSGFQGKNCDTGNVTD</sequence>
<dbReference type="SUPFAM" id="SSF57196">
    <property type="entry name" value="EGF/Laminin"/>
    <property type="match status" value="6"/>
</dbReference>
<feature type="domain" description="EGF-like" evidence="8">
    <location>
        <begin position="673"/>
        <end position="710"/>
    </location>
</feature>
<evidence type="ECO:0000256" key="4">
    <source>
        <dbReference type="ARBA" id="ARBA00023157"/>
    </source>
</evidence>
<feature type="disulfide bond" evidence="6">
    <location>
        <begin position="537"/>
        <end position="546"/>
    </location>
</feature>
<name>A0AAD9QHC0_ACRCE</name>
<dbReference type="Proteomes" id="UP001249851">
    <property type="component" value="Unassembled WGS sequence"/>
</dbReference>
<dbReference type="SMART" id="SM00181">
    <property type="entry name" value="EGF"/>
    <property type="match status" value="6"/>
</dbReference>
<feature type="disulfide bond" evidence="6">
    <location>
        <begin position="48"/>
        <end position="57"/>
    </location>
</feature>
<reference evidence="9" key="1">
    <citation type="journal article" date="2023" name="G3 (Bethesda)">
        <title>Whole genome assembly and annotation of the endangered Caribbean coral Acropora cervicornis.</title>
        <authorList>
            <person name="Selwyn J.D."/>
            <person name="Vollmer S.V."/>
        </authorList>
    </citation>
    <scope>NUCLEOTIDE SEQUENCE</scope>
    <source>
        <strain evidence="9">K2</strain>
    </source>
</reference>
<evidence type="ECO:0000313" key="10">
    <source>
        <dbReference type="Proteomes" id="UP001249851"/>
    </source>
</evidence>
<evidence type="ECO:0000256" key="1">
    <source>
        <dbReference type="ARBA" id="ARBA00022536"/>
    </source>
</evidence>
<feature type="domain" description="EGF-like" evidence="8">
    <location>
        <begin position="184"/>
        <end position="221"/>
    </location>
</feature>
<organism evidence="9 10">
    <name type="scientific">Acropora cervicornis</name>
    <name type="common">Staghorn coral</name>
    <dbReference type="NCBI Taxonomy" id="6130"/>
    <lineage>
        <taxon>Eukaryota</taxon>
        <taxon>Metazoa</taxon>
        <taxon>Cnidaria</taxon>
        <taxon>Anthozoa</taxon>
        <taxon>Hexacorallia</taxon>
        <taxon>Scleractinia</taxon>
        <taxon>Astrocoeniina</taxon>
        <taxon>Acroporidae</taxon>
        <taxon>Acropora</taxon>
    </lineage>
</organism>
<feature type="disulfide bond" evidence="6">
    <location>
        <begin position="866"/>
        <end position="875"/>
    </location>
</feature>
<feature type="domain" description="EGF-like" evidence="8">
    <location>
        <begin position="510"/>
        <end position="547"/>
    </location>
</feature>